<evidence type="ECO:0000313" key="2">
    <source>
        <dbReference type="Proteomes" id="UP000004713"/>
    </source>
</evidence>
<dbReference type="AlphaFoldDB" id="B0NTY1"/>
<name>B0NTY1_BACSE</name>
<dbReference type="EMBL" id="ABFZ02000022">
    <property type="protein sequence ID" value="EDS13824.1"/>
    <property type="molecule type" value="Genomic_DNA"/>
</dbReference>
<gene>
    <name evidence="1" type="ORF">BACSTE_02966</name>
</gene>
<sequence length="39" mass="4482">MDCSNGYMFFCTIYIIAIQKPANSIKLISCQKRLLLILD</sequence>
<accession>B0NTY1</accession>
<dbReference type="HOGENOM" id="CLU_3305064_0_0_10"/>
<evidence type="ECO:0000313" key="1">
    <source>
        <dbReference type="EMBL" id="EDS13824.1"/>
    </source>
</evidence>
<proteinExistence type="predicted"/>
<reference evidence="1 2" key="1">
    <citation type="submission" date="2007-11" db="EMBL/GenBank/DDBJ databases">
        <title>Draft genome sequence of Bacteroides stercoris(ATCC 43183).</title>
        <authorList>
            <person name="Sudarsanam P."/>
            <person name="Ley R."/>
            <person name="Guruge J."/>
            <person name="Turnbaugh P.J."/>
            <person name="Mahowald M."/>
            <person name="Liep D."/>
            <person name="Gordon J."/>
        </authorList>
    </citation>
    <scope>NUCLEOTIDE SEQUENCE [LARGE SCALE GENOMIC DNA]</scope>
    <source>
        <strain evidence="1 2">ATCC 43183</strain>
    </source>
</reference>
<dbReference type="Proteomes" id="UP000004713">
    <property type="component" value="Unassembled WGS sequence"/>
</dbReference>
<reference evidence="1 2" key="2">
    <citation type="submission" date="2007-11" db="EMBL/GenBank/DDBJ databases">
        <authorList>
            <person name="Fulton L."/>
            <person name="Clifton S."/>
            <person name="Fulton B."/>
            <person name="Xu J."/>
            <person name="Minx P."/>
            <person name="Pepin K.H."/>
            <person name="Johnson M."/>
            <person name="Thiruvilangam P."/>
            <person name="Bhonagiri V."/>
            <person name="Nash W.E."/>
            <person name="Mardis E.R."/>
            <person name="Wilson R.K."/>
        </authorList>
    </citation>
    <scope>NUCLEOTIDE SEQUENCE [LARGE SCALE GENOMIC DNA]</scope>
    <source>
        <strain evidence="1 2">ATCC 43183</strain>
    </source>
</reference>
<comment type="caution">
    <text evidence="1">The sequence shown here is derived from an EMBL/GenBank/DDBJ whole genome shotgun (WGS) entry which is preliminary data.</text>
</comment>
<protein>
    <submittedName>
        <fullName evidence="1">Uncharacterized protein</fullName>
    </submittedName>
</protein>
<organism evidence="1 2">
    <name type="scientific">Bacteroides stercoris ATCC 43183</name>
    <dbReference type="NCBI Taxonomy" id="449673"/>
    <lineage>
        <taxon>Bacteria</taxon>
        <taxon>Pseudomonadati</taxon>
        <taxon>Bacteroidota</taxon>
        <taxon>Bacteroidia</taxon>
        <taxon>Bacteroidales</taxon>
        <taxon>Bacteroidaceae</taxon>
        <taxon>Bacteroides</taxon>
    </lineage>
</organism>